<evidence type="ECO:0000256" key="2">
    <source>
        <dbReference type="ARBA" id="ARBA00008787"/>
    </source>
</evidence>
<dbReference type="EMBL" id="CVQV01000013">
    <property type="protein sequence ID" value="CRK76135.1"/>
    <property type="molecule type" value="Genomic_DNA"/>
</dbReference>
<dbReference type="OrthoDB" id="7355300at2"/>
<keyword evidence="4" id="KW-1005">Bacterial flagellum biogenesis</keyword>
<name>A0A0U1NN13_9RHOB</name>
<reference evidence="6 7" key="1">
    <citation type="submission" date="2015-04" db="EMBL/GenBank/DDBJ databases">
        <authorList>
            <person name="Syromyatnikov M.Y."/>
            <person name="Popov V.N."/>
        </authorList>
    </citation>
    <scope>NUCLEOTIDE SEQUENCE [LARGE SCALE GENOMIC DNA]</scope>
    <source>
        <strain evidence="6 7">CECT 5292</strain>
    </source>
</reference>
<evidence type="ECO:0000256" key="4">
    <source>
        <dbReference type="ARBA" id="ARBA00022795"/>
    </source>
</evidence>
<dbReference type="GO" id="GO:0044780">
    <property type="term" value="P:bacterial-type flagellum assembly"/>
    <property type="evidence" value="ECO:0007669"/>
    <property type="project" value="InterPro"/>
</dbReference>
<dbReference type="InterPro" id="IPR036584">
    <property type="entry name" value="FliS_sf"/>
</dbReference>
<dbReference type="AlphaFoldDB" id="A0A0U1NN13"/>
<accession>A0A0U1NN13</accession>
<proteinExistence type="inferred from homology"/>
<keyword evidence="5" id="KW-0143">Chaperone</keyword>
<dbReference type="GO" id="GO:0005829">
    <property type="term" value="C:cytosol"/>
    <property type="evidence" value="ECO:0007669"/>
    <property type="project" value="UniProtKB-SubCell"/>
</dbReference>
<evidence type="ECO:0000256" key="5">
    <source>
        <dbReference type="ARBA" id="ARBA00023186"/>
    </source>
</evidence>
<keyword evidence="6" id="KW-0966">Cell projection</keyword>
<dbReference type="PANTHER" id="PTHR34773">
    <property type="entry name" value="FLAGELLAR SECRETION CHAPERONE FLIS"/>
    <property type="match status" value="1"/>
</dbReference>
<keyword evidence="6" id="KW-0969">Cilium</keyword>
<comment type="similarity">
    <text evidence="2">Belongs to the FliS family.</text>
</comment>
<protein>
    <submittedName>
        <fullName evidence="6">Flagellar protein FliS</fullName>
    </submittedName>
</protein>
<evidence type="ECO:0000313" key="7">
    <source>
        <dbReference type="Proteomes" id="UP000048949"/>
    </source>
</evidence>
<dbReference type="InterPro" id="IPR003713">
    <property type="entry name" value="FliS"/>
</dbReference>
<dbReference type="PANTHER" id="PTHR34773:SF1">
    <property type="entry name" value="FLAGELLAR SECRETION CHAPERONE FLIS"/>
    <property type="match status" value="1"/>
</dbReference>
<evidence type="ECO:0000256" key="3">
    <source>
        <dbReference type="ARBA" id="ARBA00022490"/>
    </source>
</evidence>
<dbReference type="CDD" id="cd16098">
    <property type="entry name" value="FliS"/>
    <property type="match status" value="1"/>
</dbReference>
<organism evidence="6 7">
    <name type="scientific">Nereida ignava</name>
    <dbReference type="NCBI Taxonomy" id="282199"/>
    <lineage>
        <taxon>Bacteria</taxon>
        <taxon>Pseudomonadati</taxon>
        <taxon>Pseudomonadota</taxon>
        <taxon>Alphaproteobacteria</taxon>
        <taxon>Rhodobacterales</taxon>
        <taxon>Roseobacteraceae</taxon>
        <taxon>Nereida</taxon>
    </lineage>
</organism>
<keyword evidence="6" id="KW-0282">Flagellum</keyword>
<dbReference type="Pfam" id="PF02561">
    <property type="entry name" value="FliS"/>
    <property type="match status" value="1"/>
</dbReference>
<dbReference type="RefSeq" id="WP_048599550.1">
    <property type="nucleotide sequence ID" value="NZ_CVPC01000013.1"/>
</dbReference>
<gene>
    <name evidence="6" type="ORF">NIG5292_02192</name>
</gene>
<dbReference type="GO" id="GO:0071973">
    <property type="term" value="P:bacterial-type flagellum-dependent cell motility"/>
    <property type="evidence" value="ECO:0007669"/>
    <property type="project" value="TreeGrafter"/>
</dbReference>
<dbReference type="Gene3D" id="1.20.120.340">
    <property type="entry name" value="Flagellar protein FliS"/>
    <property type="match status" value="1"/>
</dbReference>
<dbReference type="Proteomes" id="UP000048949">
    <property type="component" value="Unassembled WGS sequence"/>
</dbReference>
<evidence type="ECO:0000313" key="6">
    <source>
        <dbReference type="EMBL" id="CRK76135.1"/>
    </source>
</evidence>
<keyword evidence="3" id="KW-0963">Cytoplasm</keyword>
<sequence length="123" mass="14079">MNYAFARQQYKQSTRAGLTGISDPHEMIALTLNELSRCLKKLQGINQKDAQRNVTFSKAFTAIYILQTSLDFEKGGEISENLFKIYEYCRSQVQRALKLDPQAELDACVKVIDDMIDAWSHIK</sequence>
<keyword evidence="7" id="KW-1185">Reference proteome</keyword>
<dbReference type="STRING" id="282199.GCA_001049735_02191"/>
<dbReference type="SUPFAM" id="SSF101116">
    <property type="entry name" value="Flagellar export chaperone FliS"/>
    <property type="match status" value="1"/>
</dbReference>
<comment type="subcellular location">
    <subcellularLocation>
        <location evidence="1">Cytoplasm</location>
        <location evidence="1">Cytosol</location>
    </subcellularLocation>
</comment>
<evidence type="ECO:0000256" key="1">
    <source>
        <dbReference type="ARBA" id="ARBA00004514"/>
    </source>
</evidence>